<gene>
    <name evidence="1" type="ORF">METZ01_LOCUS126291</name>
</gene>
<dbReference type="AlphaFoldDB" id="A0A381YAJ1"/>
<protein>
    <submittedName>
        <fullName evidence="1">Uncharacterized protein</fullName>
    </submittedName>
</protein>
<accession>A0A381YAJ1</accession>
<proteinExistence type="predicted"/>
<sequence>MPVAHDKTEKQNDFIAFMLNRFKGC</sequence>
<reference evidence="1" key="1">
    <citation type="submission" date="2018-05" db="EMBL/GenBank/DDBJ databases">
        <authorList>
            <person name="Lanie J.A."/>
            <person name="Ng W.-L."/>
            <person name="Kazmierczak K.M."/>
            <person name="Andrzejewski T.M."/>
            <person name="Davidsen T.M."/>
            <person name="Wayne K.J."/>
            <person name="Tettelin H."/>
            <person name="Glass J.I."/>
            <person name="Rusch D."/>
            <person name="Podicherti R."/>
            <person name="Tsui H.-C.T."/>
            <person name="Winkler M.E."/>
        </authorList>
    </citation>
    <scope>NUCLEOTIDE SEQUENCE</scope>
</reference>
<dbReference type="EMBL" id="UINC01017650">
    <property type="protein sequence ID" value="SVA73437.1"/>
    <property type="molecule type" value="Genomic_DNA"/>
</dbReference>
<evidence type="ECO:0000313" key="1">
    <source>
        <dbReference type="EMBL" id="SVA73437.1"/>
    </source>
</evidence>
<organism evidence="1">
    <name type="scientific">marine metagenome</name>
    <dbReference type="NCBI Taxonomy" id="408172"/>
    <lineage>
        <taxon>unclassified sequences</taxon>
        <taxon>metagenomes</taxon>
        <taxon>ecological metagenomes</taxon>
    </lineage>
</organism>
<name>A0A381YAJ1_9ZZZZ</name>